<dbReference type="PROSITE" id="PS00303">
    <property type="entry name" value="S100_CABP"/>
    <property type="match status" value="1"/>
</dbReference>
<keyword evidence="12" id="KW-0496">Mitochondrion</keyword>
<evidence type="ECO:0000256" key="17">
    <source>
        <dbReference type="ARBA" id="ARBA00046882"/>
    </source>
</evidence>
<dbReference type="InterPro" id="IPR018247">
    <property type="entry name" value="EF_Hand_1_Ca_BS"/>
</dbReference>
<evidence type="ECO:0000256" key="11">
    <source>
        <dbReference type="ARBA" id="ARBA00022951"/>
    </source>
</evidence>
<reference evidence="20" key="3">
    <citation type="submission" date="2025-09" db="UniProtKB">
        <authorList>
            <consortium name="Ensembl"/>
        </authorList>
    </citation>
    <scope>IDENTIFICATION</scope>
</reference>
<dbReference type="SMART" id="SM01394">
    <property type="entry name" value="S_100"/>
    <property type="match status" value="1"/>
</dbReference>
<dbReference type="PROSITE" id="PS00018">
    <property type="entry name" value="EF_HAND_1"/>
    <property type="match status" value="1"/>
</dbReference>
<evidence type="ECO:0000256" key="6">
    <source>
        <dbReference type="ARBA" id="ARBA00022490"/>
    </source>
</evidence>
<comment type="function">
    <text evidence="16">Small calcium binding protein that plays important roles in several biological processes such as Ca(2+) homeostasis, chondrocyte biology and cardiomyocyte regulation. In response to an increase in intracellular Ca(2+) levels, binds calcium which triggers conformational changes. These changes allow interactions with specific target proteins and modulate their activity. Regulates a network in cardiomyocytes controlling sarcoplasmic reticulum Ca(2+) cycling and mitochondrial function through interaction with the ryanodine receptors RYR1 and RYR2, sarcoplasmic reticulum Ca(2+)-ATPase/ATP2A2 and mitochondrial F1-ATPase. Facilitates diastolic Ca(2+) dissociation and myofilament mechanics in order to improve relaxation during diastole.</text>
</comment>
<dbReference type="STRING" id="30522.A0A4W2DC33"/>
<name>A0A4W2DC33_BOBOX</name>
<protein>
    <recommendedName>
        <fullName evidence="5">Protein S100-A1</fullName>
    </recommendedName>
    <alternativeName>
        <fullName evidence="13">S-100 protein alpha chain</fullName>
    </alternativeName>
    <alternativeName>
        <fullName evidence="14">S-100 protein subunit alpha</fullName>
    </alternativeName>
    <alternativeName>
        <fullName evidence="15">S100 calcium-binding protein A1</fullName>
    </alternativeName>
</protein>
<evidence type="ECO:0000313" key="21">
    <source>
        <dbReference type="Proteomes" id="UP000314981"/>
    </source>
</evidence>
<comment type="similarity">
    <text evidence="4">Belongs to the S-100 family.</text>
</comment>
<evidence type="ECO:0000256" key="2">
    <source>
        <dbReference type="ARBA" id="ARBA00004369"/>
    </source>
</evidence>
<dbReference type="FunFam" id="1.10.238.10:FF:000044">
    <property type="entry name" value="Protein S100"/>
    <property type="match status" value="1"/>
</dbReference>
<evidence type="ECO:0000313" key="20">
    <source>
        <dbReference type="Ensembl" id="ENSBIXP00000023586.1"/>
    </source>
</evidence>
<evidence type="ECO:0000256" key="9">
    <source>
        <dbReference type="ARBA" id="ARBA00022799"/>
    </source>
</evidence>
<dbReference type="InterPro" id="IPR013787">
    <property type="entry name" value="S100_Ca-bd_sub"/>
</dbReference>
<dbReference type="InterPro" id="IPR002048">
    <property type="entry name" value="EF_hand_dom"/>
</dbReference>
<evidence type="ECO:0000256" key="16">
    <source>
        <dbReference type="ARBA" id="ARBA00045350"/>
    </source>
</evidence>
<dbReference type="InterPro" id="IPR011992">
    <property type="entry name" value="EF-hand-dom_pair"/>
</dbReference>
<keyword evidence="11" id="KW-0703">Sarcoplasmic reticulum</keyword>
<dbReference type="SMART" id="SM00054">
    <property type="entry name" value="EFh"/>
    <property type="match status" value="1"/>
</dbReference>
<keyword evidence="10" id="KW-0106">Calcium</keyword>
<organism evidence="20 21">
    <name type="scientific">Bos indicus x Bos taurus</name>
    <name type="common">Hybrid cattle</name>
    <dbReference type="NCBI Taxonomy" id="30522"/>
    <lineage>
        <taxon>Eukaryota</taxon>
        <taxon>Metazoa</taxon>
        <taxon>Chordata</taxon>
        <taxon>Craniata</taxon>
        <taxon>Vertebrata</taxon>
        <taxon>Euteleostomi</taxon>
        <taxon>Mammalia</taxon>
        <taxon>Eutheria</taxon>
        <taxon>Laurasiatheria</taxon>
        <taxon>Artiodactyla</taxon>
        <taxon>Ruminantia</taxon>
        <taxon>Pecora</taxon>
        <taxon>Bovidae</taxon>
        <taxon>Bovinae</taxon>
        <taxon>Bos</taxon>
    </lineage>
</organism>
<dbReference type="InterPro" id="IPR001751">
    <property type="entry name" value="S100/CaBP7/8-like_CS"/>
</dbReference>
<keyword evidence="6" id="KW-0963">Cytoplasm</keyword>
<evidence type="ECO:0000256" key="12">
    <source>
        <dbReference type="ARBA" id="ARBA00023128"/>
    </source>
</evidence>
<evidence type="ECO:0000256" key="3">
    <source>
        <dbReference type="ARBA" id="ARBA00004496"/>
    </source>
</evidence>
<dbReference type="PROSITE" id="PS50222">
    <property type="entry name" value="EF_HAND_2"/>
    <property type="match status" value="1"/>
</dbReference>
<evidence type="ECO:0000256" key="15">
    <source>
        <dbReference type="ARBA" id="ARBA00032803"/>
    </source>
</evidence>
<dbReference type="GO" id="GO:0048306">
    <property type="term" value="F:calcium-dependent protein binding"/>
    <property type="evidence" value="ECO:0007669"/>
    <property type="project" value="TreeGrafter"/>
</dbReference>
<dbReference type="OMA" id="WHPRLEK"/>
<evidence type="ECO:0000256" key="14">
    <source>
        <dbReference type="ARBA" id="ARBA00032463"/>
    </source>
</evidence>
<dbReference type="AlphaFoldDB" id="A0A4W2DC33"/>
<keyword evidence="7" id="KW-0479">Metal-binding</keyword>
<dbReference type="Proteomes" id="UP000314981">
    <property type="component" value="Chromosome 3"/>
</dbReference>
<sequence length="238" mass="26059">MSPLSQVHTPPLCPAAHPLLLGGEGGAWEEESRRPLSVPSSQDLSHLPSSWALPFGAPAWGWHPRLEKRTQGSLFQPRRQRAPLSTPGPSPHWVSVCEGVEPVRRGRRRGRTAEDRSSCTAPGATFAASSACPEPAPRLTVSFEMGSELETAMETLINVFHAHSGKEGDKYKLSKKELKELLQTELSGFLDAQKDADAVDKVMKELDENGDGEVDFQEYVVLVAALTVACNNFFWENS</sequence>
<dbReference type="GO" id="GO:0005509">
    <property type="term" value="F:calcium ion binding"/>
    <property type="evidence" value="ECO:0007669"/>
    <property type="project" value="InterPro"/>
</dbReference>
<keyword evidence="21" id="KW-1185">Reference proteome</keyword>
<keyword evidence="8" id="KW-0677">Repeat</keyword>
<reference evidence="20 21" key="1">
    <citation type="submission" date="2018-11" db="EMBL/GenBank/DDBJ databases">
        <title>Haplotype-resolved cattle genomes.</title>
        <authorList>
            <person name="Low W.Y."/>
            <person name="Tearle R."/>
            <person name="Bickhart D.M."/>
            <person name="Rosen B.D."/>
            <person name="Koren S."/>
            <person name="Rhie A."/>
            <person name="Hiendleder S."/>
            <person name="Phillippy A.M."/>
            <person name="Smith T.P.L."/>
            <person name="Williams J.L."/>
        </authorList>
    </citation>
    <scope>NUCLEOTIDE SEQUENCE [LARGE SCALE GENOMIC DNA]</scope>
</reference>
<dbReference type="GO" id="GO:0005739">
    <property type="term" value="C:mitochondrion"/>
    <property type="evidence" value="ECO:0007669"/>
    <property type="project" value="UniProtKB-SubCell"/>
</dbReference>
<dbReference type="Gene3D" id="1.10.238.10">
    <property type="entry name" value="EF-hand"/>
    <property type="match status" value="1"/>
</dbReference>
<feature type="region of interest" description="Disordered" evidence="18">
    <location>
        <begin position="105"/>
        <end position="133"/>
    </location>
</feature>
<dbReference type="CDD" id="cd05025">
    <property type="entry name" value="S-100A1"/>
    <property type="match status" value="1"/>
</dbReference>
<dbReference type="Ensembl" id="ENSBIXT00000039222.1">
    <property type="protein sequence ID" value="ENSBIXP00000023586.1"/>
    <property type="gene ID" value="ENSBIXG00000026047.1"/>
</dbReference>
<reference evidence="20" key="2">
    <citation type="submission" date="2025-08" db="UniProtKB">
        <authorList>
            <consortium name="Ensembl"/>
        </authorList>
    </citation>
    <scope>IDENTIFICATION</scope>
</reference>
<dbReference type="InterPro" id="IPR028486">
    <property type="entry name" value="S100-A1"/>
</dbReference>
<feature type="region of interest" description="Disordered" evidence="18">
    <location>
        <begin position="71"/>
        <end position="93"/>
    </location>
</feature>
<dbReference type="PANTHER" id="PTHR11639">
    <property type="entry name" value="S100 CALCIUM-BINDING PROTEIN"/>
    <property type="match status" value="1"/>
</dbReference>
<feature type="domain" description="EF-hand" evidence="19">
    <location>
        <begin position="194"/>
        <end position="229"/>
    </location>
</feature>
<dbReference type="PANTHER" id="PTHR11639:SF134">
    <property type="entry name" value="PROTEIN S100-A1-RELATED"/>
    <property type="match status" value="1"/>
</dbReference>
<evidence type="ECO:0000256" key="18">
    <source>
        <dbReference type="SAM" id="MobiDB-lite"/>
    </source>
</evidence>
<dbReference type="SUPFAM" id="SSF47473">
    <property type="entry name" value="EF-hand"/>
    <property type="match status" value="1"/>
</dbReference>
<proteinExistence type="inferred from homology"/>
<evidence type="ECO:0000256" key="10">
    <source>
        <dbReference type="ARBA" id="ARBA00022837"/>
    </source>
</evidence>
<keyword evidence="9" id="KW-0702">S-nitrosylation</keyword>
<evidence type="ECO:0000256" key="5">
    <source>
        <dbReference type="ARBA" id="ARBA00014215"/>
    </source>
</evidence>
<comment type="subunit">
    <text evidence="17">Dimer of either two alpha chains, or two beta chains, or one alpha and one beta chain. Also forms heterodimers with S100P. Interacts with AGER. Interacts with CAPZA1. Interacts with FKBP4. Interacts with RYR1 and RYR2. Interacts with CACYBP in a calcium-dependent manner. Interacts with PPP5C (via TPR repeats); the interaction is calcium-dependent and modulates PPP5C activity. Interacts with ATP2A2 and PLN in a Ca(2+)-dependent manner. Interacts with mitochondrial F1-ATPase subunits ATP5F1A and ATP5F1B; these interactions increase F1-ATPase activity.</text>
</comment>
<accession>A0A4W2DC33</accession>
<evidence type="ECO:0000256" key="13">
    <source>
        <dbReference type="ARBA" id="ARBA00030052"/>
    </source>
</evidence>
<evidence type="ECO:0000259" key="19">
    <source>
        <dbReference type="PROSITE" id="PS50222"/>
    </source>
</evidence>
<dbReference type="GO" id="GO:0016529">
    <property type="term" value="C:sarcoplasmic reticulum"/>
    <property type="evidence" value="ECO:0007669"/>
    <property type="project" value="UniProtKB-SubCell"/>
</dbReference>
<dbReference type="GO" id="GO:0008016">
    <property type="term" value="P:regulation of heart contraction"/>
    <property type="evidence" value="ECO:0007669"/>
    <property type="project" value="InterPro"/>
</dbReference>
<evidence type="ECO:0000256" key="7">
    <source>
        <dbReference type="ARBA" id="ARBA00022723"/>
    </source>
</evidence>
<comment type="subcellular location">
    <subcellularLocation>
        <location evidence="3">Cytoplasm</location>
    </subcellularLocation>
    <subcellularLocation>
        <location evidence="1">Mitochondrion</location>
    </subcellularLocation>
    <subcellularLocation>
        <location evidence="2">Sarcoplasmic reticulum</location>
    </subcellularLocation>
</comment>
<dbReference type="GO" id="GO:0044548">
    <property type="term" value="F:S100 protein binding"/>
    <property type="evidence" value="ECO:0007669"/>
    <property type="project" value="TreeGrafter"/>
</dbReference>
<evidence type="ECO:0000256" key="8">
    <source>
        <dbReference type="ARBA" id="ARBA00022737"/>
    </source>
</evidence>
<dbReference type="Pfam" id="PF01023">
    <property type="entry name" value="S_100"/>
    <property type="match status" value="1"/>
</dbReference>
<evidence type="ECO:0000256" key="4">
    <source>
        <dbReference type="ARBA" id="ARBA00007323"/>
    </source>
</evidence>
<evidence type="ECO:0000256" key="1">
    <source>
        <dbReference type="ARBA" id="ARBA00004173"/>
    </source>
</evidence>